<comment type="caution">
    <text evidence="2">The sequence shown here is derived from an EMBL/GenBank/DDBJ whole genome shotgun (WGS) entry which is preliminary data.</text>
</comment>
<protein>
    <submittedName>
        <fullName evidence="2">Uncharacterized protein</fullName>
    </submittedName>
</protein>
<accession>A0A9P4XX67</accession>
<evidence type="ECO:0000256" key="1">
    <source>
        <dbReference type="SAM" id="MobiDB-lite"/>
    </source>
</evidence>
<feature type="region of interest" description="Disordered" evidence="1">
    <location>
        <begin position="452"/>
        <end position="542"/>
    </location>
</feature>
<name>A0A9P4XX67_CRYP1</name>
<sequence length="710" mass="79146">MQLRSGYVVPSDGQDWQYISDEHETEDEDYNEQPEQKRTMSTPAPTFNPQTHDAYNDIERPWVPTSLPSCVPRPGPVSDLQPFQSSFQQPLSHRQELLPPTTDTYQTDNYKHTQQAPAFFTGFPTQDITASNTMDNTFPYAVLMRAGLRLPQTSPAVEAYQGFGSQIPPVAPSHPNLTMESLTLPLHQQPVPNPGGPHNANTIPLKCCLCPRKPTFSDVSHLLTHISSKSHLAARFKLEISDKEDDKRTIRLFQEWADQYGITQLLKNRQDAKEQKKQAQLKRQRANGTEASSKFRSPQKKARRTQAAPEPVKMEEFDNLALEFTQNPLNQLAWPPLHPSHDNTFDDAYHTPMSKQAQRNYHLPESPQAIAYLNDVLVADGEGDGDGSSTPKLKGAFWPGMRIFDAATPEMRRMRNQKKHHSVLENMVMTSESVEQTEYVWNEDLGEIERTRNVYDSPSIDGSPSRDEAEAQAPPPKKRRGRGAASAASTSQRQTRSTARGSKANKKGATKKTAKVEEESNSDDETSSSRDSRGLGTFDDGADDTALGCGDIFAGRHQDIQDLGGNPFGGQQVTIPYRNAMQGLPPNRPMSSLFGRQDTQPPFEFFDKENDRSAFSMQQTSDLPTFLSQQRQNMQSGGLNPLCAQRQGNFPFLYSGFDVSRPPSTSFQAINSLDYSGAHPGMNNDLINGLGNNSTYQQGHTSTQHNDFGV</sequence>
<dbReference type="GeneID" id="63837922"/>
<evidence type="ECO:0000313" key="3">
    <source>
        <dbReference type="Proteomes" id="UP000803844"/>
    </source>
</evidence>
<organism evidence="2 3">
    <name type="scientific">Cryphonectria parasitica (strain ATCC 38755 / EP155)</name>
    <dbReference type="NCBI Taxonomy" id="660469"/>
    <lineage>
        <taxon>Eukaryota</taxon>
        <taxon>Fungi</taxon>
        <taxon>Dikarya</taxon>
        <taxon>Ascomycota</taxon>
        <taxon>Pezizomycotina</taxon>
        <taxon>Sordariomycetes</taxon>
        <taxon>Sordariomycetidae</taxon>
        <taxon>Diaporthales</taxon>
        <taxon>Cryphonectriaceae</taxon>
        <taxon>Cryphonectria-Endothia species complex</taxon>
        <taxon>Cryphonectria</taxon>
    </lineage>
</organism>
<keyword evidence="3" id="KW-1185">Reference proteome</keyword>
<feature type="compositionally biased region" description="Polar residues" evidence="1">
    <location>
        <begin position="39"/>
        <end position="48"/>
    </location>
</feature>
<proteinExistence type="predicted"/>
<dbReference type="EMBL" id="MU032350">
    <property type="protein sequence ID" value="KAF3762548.1"/>
    <property type="molecule type" value="Genomic_DNA"/>
</dbReference>
<feature type="compositionally biased region" description="Basic residues" evidence="1">
    <location>
        <begin position="503"/>
        <end position="513"/>
    </location>
</feature>
<evidence type="ECO:0000313" key="2">
    <source>
        <dbReference type="EMBL" id="KAF3762548.1"/>
    </source>
</evidence>
<feature type="compositionally biased region" description="Acidic residues" evidence="1">
    <location>
        <begin position="23"/>
        <end position="32"/>
    </location>
</feature>
<gene>
    <name evidence="2" type="ORF">M406DRAFT_332928</name>
</gene>
<feature type="compositionally biased region" description="Polar residues" evidence="1">
    <location>
        <begin position="287"/>
        <end position="296"/>
    </location>
</feature>
<feature type="region of interest" description="Disordered" evidence="1">
    <location>
        <begin position="271"/>
        <end position="310"/>
    </location>
</feature>
<feature type="compositionally biased region" description="Low complexity" evidence="1">
    <location>
        <begin position="483"/>
        <end position="502"/>
    </location>
</feature>
<dbReference type="Proteomes" id="UP000803844">
    <property type="component" value="Unassembled WGS sequence"/>
</dbReference>
<dbReference type="AlphaFoldDB" id="A0A9P4XX67"/>
<reference evidence="2" key="1">
    <citation type="journal article" date="2020" name="Phytopathology">
        <title>Genome sequence of the chestnut blight fungus Cryphonectria parasitica EP155: A fundamental resource for an archetypical invasive plant pathogen.</title>
        <authorList>
            <person name="Crouch J.A."/>
            <person name="Dawe A."/>
            <person name="Aerts A."/>
            <person name="Barry K."/>
            <person name="Churchill A.C.L."/>
            <person name="Grimwood J."/>
            <person name="Hillman B."/>
            <person name="Milgroom M.G."/>
            <person name="Pangilinan J."/>
            <person name="Smith M."/>
            <person name="Salamov A."/>
            <person name="Schmutz J."/>
            <person name="Yadav J."/>
            <person name="Grigoriev I.V."/>
            <person name="Nuss D."/>
        </authorList>
    </citation>
    <scope>NUCLEOTIDE SEQUENCE</scope>
    <source>
        <strain evidence="2">EP155</strain>
    </source>
</reference>
<feature type="region of interest" description="Disordered" evidence="1">
    <location>
        <begin position="1"/>
        <end position="48"/>
    </location>
</feature>
<dbReference type="RefSeq" id="XP_040773527.1">
    <property type="nucleotide sequence ID" value="XM_040920793.1"/>
</dbReference>
<dbReference type="OrthoDB" id="5428259at2759"/>